<reference evidence="2 3" key="1">
    <citation type="journal article" date="2007" name="Nature">
        <title>Evolution of genes and genomes on the Drosophila phylogeny.</title>
        <authorList>
            <consortium name="Drosophila 12 Genomes Consortium"/>
            <person name="Clark A.G."/>
            <person name="Eisen M.B."/>
            <person name="Smith D.R."/>
            <person name="Bergman C.M."/>
            <person name="Oliver B."/>
            <person name="Markow T.A."/>
            <person name="Kaufman T.C."/>
            <person name="Kellis M."/>
            <person name="Gelbart W."/>
            <person name="Iyer V.N."/>
            <person name="Pollard D.A."/>
            <person name="Sackton T.B."/>
            <person name="Larracuente A.M."/>
            <person name="Singh N.D."/>
            <person name="Abad J.P."/>
            <person name="Abt D.N."/>
            <person name="Adryan B."/>
            <person name="Aguade M."/>
            <person name="Akashi H."/>
            <person name="Anderson W.W."/>
            <person name="Aquadro C.F."/>
            <person name="Ardell D.H."/>
            <person name="Arguello R."/>
            <person name="Artieri C.G."/>
            <person name="Barbash D.A."/>
            <person name="Barker D."/>
            <person name="Barsanti P."/>
            <person name="Batterham P."/>
            <person name="Batzoglou S."/>
            <person name="Begun D."/>
            <person name="Bhutkar A."/>
            <person name="Blanco E."/>
            <person name="Bosak S.A."/>
            <person name="Bradley R.K."/>
            <person name="Brand A.D."/>
            <person name="Brent M.R."/>
            <person name="Brooks A.N."/>
            <person name="Brown R.H."/>
            <person name="Butlin R.K."/>
            <person name="Caggese C."/>
            <person name="Calvi B.R."/>
            <person name="Bernardo de Carvalho A."/>
            <person name="Caspi A."/>
            <person name="Castrezana S."/>
            <person name="Celniker S.E."/>
            <person name="Chang J.L."/>
            <person name="Chapple C."/>
            <person name="Chatterji S."/>
            <person name="Chinwalla A."/>
            <person name="Civetta A."/>
            <person name="Clifton S.W."/>
            <person name="Comeron J.M."/>
            <person name="Costello J.C."/>
            <person name="Coyne J.A."/>
            <person name="Daub J."/>
            <person name="David R.G."/>
            <person name="Delcher A.L."/>
            <person name="Delehaunty K."/>
            <person name="Do C.B."/>
            <person name="Ebling H."/>
            <person name="Edwards K."/>
            <person name="Eickbush T."/>
            <person name="Evans J.D."/>
            <person name="Filipski A."/>
            <person name="Findeiss S."/>
            <person name="Freyhult E."/>
            <person name="Fulton L."/>
            <person name="Fulton R."/>
            <person name="Garcia A.C."/>
            <person name="Gardiner A."/>
            <person name="Garfield D.A."/>
            <person name="Garvin B.E."/>
            <person name="Gibson G."/>
            <person name="Gilbert D."/>
            <person name="Gnerre S."/>
            <person name="Godfrey J."/>
            <person name="Good R."/>
            <person name="Gotea V."/>
            <person name="Gravely B."/>
            <person name="Greenberg A.J."/>
            <person name="Griffiths-Jones S."/>
            <person name="Gross S."/>
            <person name="Guigo R."/>
            <person name="Gustafson E.A."/>
            <person name="Haerty W."/>
            <person name="Hahn M.W."/>
            <person name="Halligan D.L."/>
            <person name="Halpern A.L."/>
            <person name="Halter G.M."/>
            <person name="Han M.V."/>
            <person name="Heger A."/>
            <person name="Hillier L."/>
            <person name="Hinrichs A.S."/>
            <person name="Holmes I."/>
            <person name="Hoskins R.A."/>
            <person name="Hubisz M.J."/>
            <person name="Hultmark D."/>
            <person name="Huntley M.A."/>
            <person name="Jaffe D.B."/>
            <person name="Jagadeeshan S."/>
            <person name="Jeck W.R."/>
            <person name="Johnson J."/>
            <person name="Jones C.D."/>
            <person name="Jordan W.C."/>
            <person name="Karpen G.H."/>
            <person name="Kataoka E."/>
            <person name="Keightley P.D."/>
            <person name="Kheradpour P."/>
            <person name="Kirkness E.F."/>
            <person name="Koerich L.B."/>
            <person name="Kristiansen K."/>
            <person name="Kudrna D."/>
            <person name="Kulathinal R.J."/>
            <person name="Kumar S."/>
            <person name="Kwok R."/>
            <person name="Lander E."/>
            <person name="Langley C.H."/>
            <person name="Lapoint R."/>
            <person name="Lazzaro B.P."/>
            <person name="Lee S.J."/>
            <person name="Levesque L."/>
            <person name="Li R."/>
            <person name="Lin C.F."/>
            <person name="Lin M.F."/>
            <person name="Lindblad-Toh K."/>
            <person name="Llopart A."/>
            <person name="Long M."/>
            <person name="Low L."/>
            <person name="Lozovsky E."/>
            <person name="Lu J."/>
            <person name="Luo M."/>
            <person name="Machado C.A."/>
            <person name="Makalowski W."/>
            <person name="Marzo M."/>
            <person name="Matsuda M."/>
            <person name="Matzkin L."/>
            <person name="McAllister B."/>
            <person name="McBride C.S."/>
            <person name="McKernan B."/>
            <person name="McKernan K."/>
            <person name="Mendez-Lago M."/>
            <person name="Minx P."/>
            <person name="Mollenhauer M.U."/>
            <person name="Montooth K."/>
            <person name="Mount S.M."/>
            <person name="Mu X."/>
            <person name="Myers E."/>
            <person name="Negre B."/>
            <person name="Newfeld S."/>
            <person name="Nielsen R."/>
            <person name="Noor M.A."/>
            <person name="O'Grady P."/>
            <person name="Pachter L."/>
            <person name="Papaceit M."/>
            <person name="Parisi M.J."/>
            <person name="Parisi M."/>
            <person name="Parts L."/>
            <person name="Pedersen J.S."/>
            <person name="Pesole G."/>
            <person name="Phillippy A.M."/>
            <person name="Ponting C.P."/>
            <person name="Pop M."/>
            <person name="Porcelli D."/>
            <person name="Powell J.R."/>
            <person name="Prohaska S."/>
            <person name="Pruitt K."/>
            <person name="Puig M."/>
            <person name="Quesneville H."/>
            <person name="Ram K.R."/>
            <person name="Rand D."/>
            <person name="Rasmussen M.D."/>
            <person name="Reed L.K."/>
            <person name="Reenan R."/>
            <person name="Reily A."/>
            <person name="Remington K.A."/>
            <person name="Rieger T.T."/>
            <person name="Ritchie M.G."/>
            <person name="Robin C."/>
            <person name="Rogers Y.H."/>
            <person name="Rohde C."/>
            <person name="Rozas J."/>
            <person name="Rubenfield M.J."/>
            <person name="Ruiz A."/>
            <person name="Russo S."/>
            <person name="Salzberg S.L."/>
            <person name="Sanchez-Gracia A."/>
            <person name="Saranga D.J."/>
            <person name="Sato H."/>
            <person name="Schaeffer S.W."/>
            <person name="Schatz M.C."/>
            <person name="Schlenke T."/>
            <person name="Schwartz R."/>
            <person name="Segarra C."/>
            <person name="Singh R.S."/>
            <person name="Sirot L."/>
            <person name="Sirota M."/>
            <person name="Sisneros N.B."/>
            <person name="Smith C.D."/>
            <person name="Smith T.F."/>
            <person name="Spieth J."/>
            <person name="Stage D.E."/>
            <person name="Stark A."/>
            <person name="Stephan W."/>
            <person name="Strausberg R.L."/>
            <person name="Strempel S."/>
            <person name="Sturgill D."/>
            <person name="Sutton G."/>
            <person name="Sutton G.G."/>
            <person name="Tao W."/>
            <person name="Teichmann S."/>
            <person name="Tobari Y.N."/>
            <person name="Tomimura Y."/>
            <person name="Tsolas J.M."/>
            <person name="Valente V.L."/>
            <person name="Venter E."/>
            <person name="Venter J.C."/>
            <person name="Vicario S."/>
            <person name="Vieira F.G."/>
            <person name="Vilella A.J."/>
            <person name="Villasante A."/>
            <person name="Walenz B."/>
            <person name="Wang J."/>
            <person name="Wasserman M."/>
            <person name="Watts T."/>
            <person name="Wilson D."/>
            <person name="Wilson R.K."/>
            <person name="Wing R.A."/>
            <person name="Wolfner M.F."/>
            <person name="Wong A."/>
            <person name="Wong G.K."/>
            <person name="Wu C.I."/>
            <person name="Wu G."/>
            <person name="Yamamoto D."/>
            <person name="Yang H.P."/>
            <person name="Yang S.P."/>
            <person name="Yorke J.A."/>
            <person name="Yoshida K."/>
            <person name="Zdobnov E."/>
            <person name="Zhang P."/>
            <person name="Zhang Y."/>
            <person name="Zimin A.V."/>
            <person name="Baldwin J."/>
            <person name="Abdouelleil A."/>
            <person name="Abdulkadir J."/>
            <person name="Abebe A."/>
            <person name="Abera B."/>
            <person name="Abreu J."/>
            <person name="Acer S.C."/>
            <person name="Aftuck L."/>
            <person name="Alexander A."/>
            <person name="An P."/>
            <person name="Anderson E."/>
            <person name="Anderson S."/>
            <person name="Arachi H."/>
            <person name="Azer M."/>
            <person name="Bachantsang P."/>
            <person name="Barry A."/>
            <person name="Bayul T."/>
            <person name="Berlin A."/>
            <person name="Bessette D."/>
            <person name="Bloom T."/>
            <person name="Blye J."/>
            <person name="Boguslavskiy L."/>
            <person name="Bonnet C."/>
            <person name="Boukhgalter B."/>
            <person name="Bourzgui I."/>
            <person name="Brown A."/>
            <person name="Cahill P."/>
            <person name="Channer S."/>
            <person name="Cheshatsang Y."/>
            <person name="Chuda L."/>
            <person name="Citroen M."/>
            <person name="Collymore A."/>
            <person name="Cooke P."/>
            <person name="Costello M."/>
            <person name="D'Aco K."/>
            <person name="Daza R."/>
            <person name="De Haan G."/>
            <person name="DeGray S."/>
            <person name="DeMaso C."/>
            <person name="Dhargay N."/>
            <person name="Dooley K."/>
            <person name="Dooley E."/>
            <person name="Doricent M."/>
            <person name="Dorje P."/>
            <person name="Dorjee K."/>
            <person name="Dupes A."/>
            <person name="Elong R."/>
            <person name="Falk J."/>
            <person name="Farina A."/>
            <person name="Faro S."/>
            <person name="Ferguson D."/>
            <person name="Fisher S."/>
            <person name="Foley C.D."/>
            <person name="Franke A."/>
            <person name="Friedrich D."/>
            <person name="Gadbois L."/>
            <person name="Gearin G."/>
            <person name="Gearin C.R."/>
            <person name="Giannoukos G."/>
            <person name="Goode T."/>
            <person name="Graham J."/>
            <person name="Grandbois E."/>
            <person name="Grewal S."/>
            <person name="Gyaltsen K."/>
            <person name="Hafez N."/>
            <person name="Hagos B."/>
            <person name="Hall J."/>
            <person name="Henson C."/>
            <person name="Hollinger A."/>
            <person name="Honan T."/>
            <person name="Huard M.D."/>
            <person name="Hughes L."/>
            <person name="Hurhula B."/>
            <person name="Husby M.E."/>
            <person name="Kamat A."/>
            <person name="Kanga B."/>
            <person name="Kashin S."/>
            <person name="Khazanovich D."/>
            <person name="Kisner P."/>
            <person name="Lance K."/>
            <person name="Lara M."/>
            <person name="Lee W."/>
            <person name="Lennon N."/>
            <person name="Letendre F."/>
            <person name="LeVine R."/>
            <person name="Lipovsky A."/>
            <person name="Liu X."/>
            <person name="Liu J."/>
            <person name="Liu S."/>
            <person name="Lokyitsang T."/>
            <person name="Lokyitsang Y."/>
            <person name="Lubonja R."/>
            <person name="Lui A."/>
            <person name="MacDonald P."/>
            <person name="Magnisalis V."/>
            <person name="Maru K."/>
            <person name="Matthews C."/>
            <person name="McCusker W."/>
            <person name="McDonough S."/>
            <person name="Mehta T."/>
            <person name="Meldrim J."/>
            <person name="Meneus L."/>
            <person name="Mihai O."/>
            <person name="Mihalev A."/>
            <person name="Mihova T."/>
            <person name="Mittelman R."/>
            <person name="Mlenga V."/>
            <person name="Montmayeur A."/>
            <person name="Mulrain L."/>
            <person name="Navidi A."/>
            <person name="Naylor J."/>
            <person name="Negash T."/>
            <person name="Nguyen T."/>
            <person name="Nguyen N."/>
            <person name="Nicol R."/>
            <person name="Norbu C."/>
            <person name="Norbu N."/>
            <person name="Novod N."/>
            <person name="O'Neill B."/>
            <person name="Osman S."/>
            <person name="Markiewicz E."/>
            <person name="Oyono O.L."/>
            <person name="Patti C."/>
            <person name="Phunkhang P."/>
            <person name="Pierre F."/>
            <person name="Priest M."/>
            <person name="Raghuraman S."/>
            <person name="Rege F."/>
            <person name="Reyes R."/>
            <person name="Rise C."/>
            <person name="Rogov P."/>
            <person name="Ross K."/>
            <person name="Ryan E."/>
            <person name="Settipalli S."/>
            <person name="Shea T."/>
            <person name="Sherpa N."/>
            <person name="Shi L."/>
            <person name="Shih D."/>
            <person name="Sparrow T."/>
            <person name="Spaulding J."/>
            <person name="Stalker J."/>
            <person name="Stange-Thomann N."/>
            <person name="Stavropoulos S."/>
            <person name="Stone C."/>
            <person name="Strader C."/>
            <person name="Tesfaye S."/>
            <person name="Thomson T."/>
            <person name="Thoulutsang Y."/>
            <person name="Thoulutsang D."/>
            <person name="Topham K."/>
            <person name="Topping I."/>
            <person name="Tsamla T."/>
            <person name="Vassiliev H."/>
            <person name="Vo A."/>
            <person name="Wangchuk T."/>
            <person name="Wangdi T."/>
            <person name="Weiand M."/>
            <person name="Wilkinson J."/>
            <person name="Wilson A."/>
            <person name="Yadav S."/>
            <person name="Young G."/>
            <person name="Yu Q."/>
            <person name="Zembek L."/>
            <person name="Zhong D."/>
            <person name="Zimmer A."/>
            <person name="Zwirko Z."/>
            <person name="Jaffe D.B."/>
            <person name="Alvarez P."/>
            <person name="Brockman W."/>
            <person name="Butler J."/>
            <person name="Chin C."/>
            <person name="Gnerre S."/>
            <person name="Grabherr M."/>
            <person name="Kleber M."/>
            <person name="Mauceli E."/>
            <person name="MacCallum I."/>
        </authorList>
    </citation>
    <scope>NUCLEOTIDE SEQUENCE [LARGE SCALE GENOMIC DNA]</scope>
    <source>
        <strain evidence="2 3">TSC#14021-0224.01</strain>
    </source>
</reference>
<protein>
    <submittedName>
        <fullName evidence="2">Uncharacterized protein</fullName>
    </submittedName>
</protein>
<evidence type="ECO:0000313" key="2">
    <source>
        <dbReference type="EMBL" id="EDV46659.2"/>
    </source>
</evidence>
<evidence type="ECO:0000313" key="3">
    <source>
        <dbReference type="Proteomes" id="UP000008711"/>
    </source>
</evidence>
<name>B3NUR2_DROER</name>
<feature type="region of interest" description="Disordered" evidence="1">
    <location>
        <begin position="426"/>
        <end position="505"/>
    </location>
</feature>
<dbReference type="KEGG" id="der:6550470"/>
<dbReference type="Proteomes" id="UP000008711">
    <property type="component" value="Unassembled WGS sequence"/>
</dbReference>
<dbReference type="OrthoDB" id="7873003at2759"/>
<dbReference type="AlphaFoldDB" id="B3NUR2"/>
<feature type="compositionally biased region" description="Pro residues" evidence="1">
    <location>
        <begin position="427"/>
        <end position="441"/>
    </location>
</feature>
<dbReference type="EMBL" id="CH954180">
    <property type="protein sequence ID" value="EDV46659.2"/>
    <property type="molecule type" value="Genomic_DNA"/>
</dbReference>
<keyword evidence="3" id="KW-1185">Reference proteome</keyword>
<feature type="compositionally biased region" description="Basic and acidic residues" evidence="1">
    <location>
        <begin position="544"/>
        <end position="559"/>
    </location>
</feature>
<reference evidence="2 3" key="2">
    <citation type="journal article" date="2008" name="Bioinformatics">
        <title>Assembly reconciliation.</title>
        <authorList>
            <person name="Zimin A.V."/>
            <person name="Smith D.R."/>
            <person name="Sutton G."/>
            <person name="Yorke J.A."/>
        </authorList>
    </citation>
    <scope>NUCLEOTIDE SEQUENCE [LARGE SCALE GENOMIC DNA]</scope>
    <source>
        <strain evidence="2 3">TSC#14021-0224.01</strain>
    </source>
</reference>
<accession>B3NUR2</accession>
<proteinExistence type="predicted"/>
<feature type="compositionally biased region" description="Pro residues" evidence="1">
    <location>
        <begin position="277"/>
        <end position="294"/>
    </location>
</feature>
<feature type="region of interest" description="Disordered" evidence="1">
    <location>
        <begin position="270"/>
        <end position="295"/>
    </location>
</feature>
<dbReference type="HOGENOM" id="CLU_411192_0_0_1"/>
<feature type="compositionally biased region" description="Low complexity" evidence="1">
    <location>
        <begin position="472"/>
        <end position="492"/>
    </location>
</feature>
<feature type="region of interest" description="Disordered" evidence="1">
    <location>
        <begin position="540"/>
        <end position="559"/>
    </location>
</feature>
<gene>
    <name evidence="2" type="primary">Dere\GG19206</name>
    <name evidence="2" type="synonym">dere_GLEANR_3972</name>
    <name evidence="2" type="synonym">GG19206</name>
    <name evidence="2" type="ORF">Dere_GG19206</name>
</gene>
<evidence type="ECO:0000256" key="1">
    <source>
        <dbReference type="SAM" id="MobiDB-lite"/>
    </source>
</evidence>
<sequence length="559" mass="60643">MNAPSKSDEMRATGRAISVETAMAMAVAVDSSGHMPQPAQVLLGRATQSKMSQEPKKTPVTGMDGVAEGTVAAMDEIAQKMDTFEDTLAPKTEVFQQLNTASHLAGVSQTKLNPSNELPQIFRAAEKDAYTAENTNVNVLQKAPTSVVMVEQPNTIIELVDLYVPPASVAASNGILLNSRISRPFFPIPVAQHPESQGESTPKPATKGRRRGPKPGPPKPRPAKRRRAETPPPLPPPPNFLAHCINPLENEIYPKVIVQPAHQPWVLRKDLHDGAPKPRPPLPPPPPPPPPAPKPALKVEVKEVVIPISGALNTPTTQSQPLVVSAHIREKLQLFGPDVTISLVNNQVSSYFKAVRQEADGHQRQLIFTAAQLLSFSAAQYGNWHQMVPIQMLMMKPSPAMLSHYFPGPMGQILVNKLFPNQQALFQPPPLPFKPPTVRPPQPKKRAPRPNQTYLHPGRPPVAKHLAPPAPAAAAPARSVTPTPTTTAASSPPKSPEQSAPLITVPSILRRESQVKLRLALEARRAKVRKEAEEAAAAKLNLKKAKEKDESKDVKDLDN</sequence>
<feature type="compositionally biased region" description="Pro residues" evidence="1">
    <location>
        <begin position="230"/>
        <end position="239"/>
    </location>
</feature>
<organism evidence="2 3">
    <name type="scientific">Drosophila erecta</name>
    <name type="common">Fruit fly</name>
    <dbReference type="NCBI Taxonomy" id="7220"/>
    <lineage>
        <taxon>Eukaryota</taxon>
        <taxon>Metazoa</taxon>
        <taxon>Ecdysozoa</taxon>
        <taxon>Arthropoda</taxon>
        <taxon>Hexapoda</taxon>
        <taxon>Insecta</taxon>
        <taxon>Pterygota</taxon>
        <taxon>Neoptera</taxon>
        <taxon>Endopterygota</taxon>
        <taxon>Diptera</taxon>
        <taxon>Brachycera</taxon>
        <taxon>Muscomorpha</taxon>
        <taxon>Ephydroidea</taxon>
        <taxon>Drosophilidae</taxon>
        <taxon>Drosophila</taxon>
        <taxon>Sophophora</taxon>
    </lineage>
</organism>
<feature type="region of interest" description="Disordered" evidence="1">
    <location>
        <begin position="189"/>
        <end position="241"/>
    </location>
</feature>